<dbReference type="Proteomes" id="UP000033121">
    <property type="component" value="Unassembled WGS sequence"/>
</dbReference>
<dbReference type="SUPFAM" id="SSF48452">
    <property type="entry name" value="TPR-like"/>
    <property type="match status" value="1"/>
</dbReference>
<dbReference type="AlphaFoldDB" id="A0A0E9MYE4"/>
<evidence type="ECO:0000256" key="1">
    <source>
        <dbReference type="ARBA" id="ARBA00022741"/>
    </source>
</evidence>
<proteinExistence type="inferred from homology"/>
<dbReference type="GO" id="GO:0016887">
    <property type="term" value="F:ATP hydrolysis activity"/>
    <property type="evidence" value="ECO:0007669"/>
    <property type="project" value="InterPro"/>
</dbReference>
<dbReference type="Gene3D" id="1.10.8.60">
    <property type="match status" value="1"/>
</dbReference>
<comment type="similarity">
    <text evidence="4">Belongs to the AAA ATPase family.</text>
</comment>
<feature type="domain" description="AAA+ ATPase" evidence="5">
    <location>
        <begin position="242"/>
        <end position="379"/>
    </location>
</feature>
<dbReference type="EMBL" id="BBWV01000001">
    <property type="protein sequence ID" value="GAO42523.1"/>
    <property type="molecule type" value="Genomic_DNA"/>
</dbReference>
<name>A0A0E9MYE4_9BACT</name>
<evidence type="ECO:0000256" key="4">
    <source>
        <dbReference type="RuleBase" id="RU003651"/>
    </source>
</evidence>
<comment type="caution">
    <text evidence="6">The sequence shown here is derived from an EMBL/GenBank/DDBJ whole genome shotgun (WGS) entry which is preliminary data.</text>
</comment>
<dbReference type="Gene3D" id="3.40.50.300">
    <property type="entry name" value="P-loop containing nucleotide triphosphate hydrolases"/>
    <property type="match status" value="1"/>
</dbReference>
<evidence type="ECO:0000313" key="6">
    <source>
        <dbReference type="EMBL" id="GAO42523.1"/>
    </source>
</evidence>
<evidence type="ECO:0000313" key="7">
    <source>
        <dbReference type="Proteomes" id="UP000033121"/>
    </source>
</evidence>
<dbReference type="SMART" id="SM00382">
    <property type="entry name" value="AAA"/>
    <property type="match status" value="1"/>
</dbReference>
<dbReference type="GO" id="GO:0005524">
    <property type="term" value="F:ATP binding"/>
    <property type="evidence" value="ECO:0007669"/>
    <property type="project" value="UniProtKB-KW"/>
</dbReference>
<dbReference type="STRING" id="1220578.FPE01S_01_15380"/>
<organism evidence="6 7">
    <name type="scientific">Flavihumibacter petaseus NBRC 106054</name>
    <dbReference type="NCBI Taxonomy" id="1220578"/>
    <lineage>
        <taxon>Bacteria</taxon>
        <taxon>Pseudomonadati</taxon>
        <taxon>Bacteroidota</taxon>
        <taxon>Chitinophagia</taxon>
        <taxon>Chitinophagales</taxon>
        <taxon>Chitinophagaceae</taxon>
        <taxon>Flavihumibacter</taxon>
    </lineage>
</organism>
<dbReference type="PANTHER" id="PTHR23077">
    <property type="entry name" value="AAA-FAMILY ATPASE"/>
    <property type="match status" value="1"/>
</dbReference>
<dbReference type="Pfam" id="PF00004">
    <property type="entry name" value="AAA"/>
    <property type="match status" value="1"/>
</dbReference>
<protein>
    <submittedName>
        <fullName evidence="6">Putative AAA ATPase</fullName>
    </submittedName>
</protein>
<accession>A0A0E9MYE4</accession>
<dbReference type="FunFam" id="3.40.50.300:FF:001025">
    <property type="entry name" value="ATPase family, AAA domain-containing 2B"/>
    <property type="match status" value="1"/>
</dbReference>
<dbReference type="InterPro" id="IPR003593">
    <property type="entry name" value="AAA+_ATPase"/>
</dbReference>
<gene>
    <name evidence="6" type="ORF">FPE01S_01_15380</name>
</gene>
<dbReference type="InterPro" id="IPR027417">
    <property type="entry name" value="P-loop_NTPase"/>
</dbReference>
<keyword evidence="3" id="KW-0175">Coiled coil</keyword>
<dbReference type="InterPro" id="IPR003959">
    <property type="entry name" value="ATPase_AAA_core"/>
</dbReference>
<dbReference type="InterPro" id="IPR050168">
    <property type="entry name" value="AAA_ATPase_domain"/>
</dbReference>
<dbReference type="PROSITE" id="PS00674">
    <property type="entry name" value="AAA"/>
    <property type="match status" value="1"/>
</dbReference>
<dbReference type="SUPFAM" id="SSF52540">
    <property type="entry name" value="P-loop containing nucleoside triphosphate hydrolases"/>
    <property type="match status" value="1"/>
</dbReference>
<evidence type="ECO:0000256" key="3">
    <source>
        <dbReference type="ARBA" id="ARBA00023054"/>
    </source>
</evidence>
<dbReference type="InterPro" id="IPR011990">
    <property type="entry name" value="TPR-like_helical_dom_sf"/>
</dbReference>
<reference evidence="6 7" key="1">
    <citation type="submission" date="2015-04" db="EMBL/GenBank/DDBJ databases">
        <title>Whole genome shotgun sequence of Flavihumibacter petaseus NBRC 106054.</title>
        <authorList>
            <person name="Miyazawa S."/>
            <person name="Hosoyama A."/>
            <person name="Hashimoto M."/>
            <person name="Noguchi M."/>
            <person name="Tsuchikane K."/>
            <person name="Ohji S."/>
            <person name="Yamazoe A."/>
            <person name="Ichikawa N."/>
            <person name="Kimura A."/>
            <person name="Fujita N."/>
        </authorList>
    </citation>
    <scope>NUCLEOTIDE SEQUENCE [LARGE SCALE GENOMIC DNA]</scope>
    <source>
        <strain evidence="6 7">NBRC 106054</strain>
    </source>
</reference>
<evidence type="ECO:0000259" key="5">
    <source>
        <dbReference type="SMART" id="SM00382"/>
    </source>
</evidence>
<dbReference type="PANTHER" id="PTHR23077:SF171">
    <property type="entry name" value="NUCLEAR VALOSIN-CONTAINING PROTEIN-LIKE"/>
    <property type="match status" value="1"/>
</dbReference>
<dbReference type="InterPro" id="IPR003960">
    <property type="entry name" value="ATPase_AAA_CS"/>
</dbReference>
<sequence length="487" mass="53889">MCHSGALARSATFPYFARKPYLVAIPIPLHEVFLHISFLSLPYGSPLTSVYTMNETTINSLREALKHSPDNIPLRRLLAETLLAANRLDEAETEYAILLKYTNDADTQAALADIFFRKGNISACVVILEAAIEQGRANAGIFILYAKALIRENAIGKAREAYKQAILLDPAGDPELDDQLRVRHIFEAVDEEDEEIDNRFLEKPEINFSDVGGMDAVKKEIELKIIKPLLHPDLYKAYGKKTGGGILLYGPPGCGKTYLAKATAGQVNAKFINVGLANILDMWIGNSEKNLHDIFELARANSPCVLFIDEIDALGASRSDMKQSSGRHLINQFLQELDGINSSNEGILVLGATNTPWNLDPAFRRPGRFDRIIFVPPPDLPSRESIFRLKLKNKPTSAIDVSSIAKKAEHYSGADIDAVIDIAIEGKLEAAFADGIPKPLETKDLLAALKKHQPSTQEWFLTARNFALFANDNGLYDEILAYMKIKK</sequence>
<evidence type="ECO:0000256" key="2">
    <source>
        <dbReference type="ARBA" id="ARBA00022840"/>
    </source>
</evidence>
<keyword evidence="7" id="KW-1185">Reference proteome</keyword>
<dbReference type="Pfam" id="PF14559">
    <property type="entry name" value="TPR_19"/>
    <property type="match status" value="1"/>
</dbReference>
<dbReference type="Gene3D" id="1.25.40.10">
    <property type="entry name" value="Tetratricopeptide repeat domain"/>
    <property type="match status" value="1"/>
</dbReference>
<keyword evidence="1 4" id="KW-0547">Nucleotide-binding</keyword>
<keyword evidence="2 4" id="KW-0067">ATP-binding</keyword>